<evidence type="ECO:0008006" key="3">
    <source>
        <dbReference type="Google" id="ProtNLM"/>
    </source>
</evidence>
<keyword evidence="2" id="KW-1185">Reference proteome</keyword>
<dbReference type="RefSeq" id="WP_088257106.1">
    <property type="nucleotide sequence ID" value="NZ_NIDE01000011.1"/>
</dbReference>
<dbReference type="EMBL" id="NIDE01000011">
    <property type="protein sequence ID" value="OWK39143.1"/>
    <property type="molecule type" value="Genomic_DNA"/>
</dbReference>
<gene>
    <name evidence="1" type="ORF">FRUB_06225</name>
</gene>
<reference evidence="2" key="1">
    <citation type="submission" date="2017-06" db="EMBL/GenBank/DDBJ databases">
        <title>Genome analysis of Fimbriiglobus ruber SP5, the first member of the order Planctomycetales with confirmed chitinolytic capability.</title>
        <authorList>
            <person name="Ravin N.V."/>
            <person name="Rakitin A.L."/>
            <person name="Ivanova A.A."/>
            <person name="Beletsky A.V."/>
            <person name="Kulichevskaya I.S."/>
            <person name="Mardanov A.V."/>
            <person name="Dedysh S.N."/>
        </authorList>
    </citation>
    <scope>NUCLEOTIDE SEQUENCE [LARGE SCALE GENOMIC DNA]</scope>
    <source>
        <strain evidence="2">SP5</strain>
    </source>
</reference>
<dbReference type="Pfam" id="PF12669">
    <property type="entry name" value="FeoB_associated"/>
    <property type="match status" value="1"/>
</dbReference>
<sequence length="63" mass="6678">MDTQLIIVAAVVVLALAYVTRATWRTWFGPSEKTGCASGCGACKTTPVAASPEDRKRIALPQV</sequence>
<comment type="caution">
    <text evidence="1">The sequence shown here is derived from an EMBL/GenBank/DDBJ whole genome shotgun (WGS) entry which is preliminary data.</text>
</comment>
<organism evidence="1 2">
    <name type="scientific">Fimbriiglobus ruber</name>
    <dbReference type="NCBI Taxonomy" id="1908690"/>
    <lineage>
        <taxon>Bacteria</taxon>
        <taxon>Pseudomonadati</taxon>
        <taxon>Planctomycetota</taxon>
        <taxon>Planctomycetia</taxon>
        <taxon>Gemmatales</taxon>
        <taxon>Gemmataceae</taxon>
        <taxon>Fimbriiglobus</taxon>
    </lineage>
</organism>
<dbReference type="AlphaFoldDB" id="A0A225DDS9"/>
<evidence type="ECO:0000313" key="2">
    <source>
        <dbReference type="Proteomes" id="UP000214646"/>
    </source>
</evidence>
<evidence type="ECO:0000313" key="1">
    <source>
        <dbReference type="EMBL" id="OWK39143.1"/>
    </source>
</evidence>
<name>A0A225DDS9_9BACT</name>
<dbReference type="Proteomes" id="UP000214646">
    <property type="component" value="Unassembled WGS sequence"/>
</dbReference>
<accession>A0A225DDS9</accession>
<protein>
    <recommendedName>
        <fullName evidence="3">FeoB-associated Cys-rich membrane protein</fullName>
    </recommendedName>
</protein>
<proteinExistence type="predicted"/>